<keyword evidence="4" id="KW-1185">Reference proteome</keyword>
<dbReference type="CDD" id="cd18785">
    <property type="entry name" value="SF2_C"/>
    <property type="match status" value="1"/>
</dbReference>
<keyword evidence="3" id="KW-0067">ATP-binding</keyword>
<dbReference type="GO" id="GO:0004386">
    <property type="term" value="F:helicase activity"/>
    <property type="evidence" value="ECO:0007669"/>
    <property type="project" value="UniProtKB-KW"/>
</dbReference>
<reference evidence="4" key="1">
    <citation type="journal article" date="2019" name="Int. J. Syst. Evol. Microbiol.">
        <title>The Global Catalogue of Microorganisms (GCM) 10K type strain sequencing project: providing services to taxonomists for standard genome sequencing and annotation.</title>
        <authorList>
            <consortium name="The Broad Institute Genomics Platform"/>
            <consortium name="The Broad Institute Genome Sequencing Center for Infectious Disease"/>
            <person name="Wu L."/>
            <person name="Ma J."/>
        </authorList>
    </citation>
    <scope>NUCLEOTIDE SEQUENCE [LARGE SCALE GENOMIC DNA]</scope>
    <source>
        <strain evidence="4">CGMCC 1.7693</strain>
    </source>
</reference>
<dbReference type="Proteomes" id="UP000641206">
    <property type="component" value="Unassembled WGS sequence"/>
</dbReference>
<accession>A0ABQ2NV29</accession>
<comment type="caution">
    <text evidence="3">The sequence shown here is derived from an EMBL/GenBank/DDBJ whole genome shotgun (WGS) entry which is preliminary data.</text>
</comment>
<evidence type="ECO:0000256" key="1">
    <source>
        <dbReference type="SAM" id="Coils"/>
    </source>
</evidence>
<organism evidence="3 4">
    <name type="scientific">Oceanobacillus neutriphilus</name>
    <dbReference type="NCBI Taxonomy" id="531815"/>
    <lineage>
        <taxon>Bacteria</taxon>
        <taxon>Bacillati</taxon>
        <taxon>Bacillota</taxon>
        <taxon>Bacilli</taxon>
        <taxon>Bacillales</taxon>
        <taxon>Bacillaceae</taxon>
        <taxon>Oceanobacillus</taxon>
    </lineage>
</organism>
<dbReference type="InterPro" id="IPR001650">
    <property type="entry name" value="Helicase_C-like"/>
</dbReference>
<keyword evidence="3" id="KW-0347">Helicase</keyword>
<evidence type="ECO:0000313" key="4">
    <source>
        <dbReference type="Proteomes" id="UP000641206"/>
    </source>
</evidence>
<proteinExistence type="predicted"/>
<feature type="coiled-coil region" evidence="1">
    <location>
        <begin position="169"/>
        <end position="196"/>
    </location>
</feature>
<dbReference type="PROSITE" id="PS51194">
    <property type="entry name" value="HELICASE_CTER"/>
    <property type="match status" value="1"/>
</dbReference>
<dbReference type="Gene3D" id="3.40.50.300">
    <property type="entry name" value="P-loop containing nucleotide triphosphate hydrolases"/>
    <property type="match status" value="1"/>
</dbReference>
<protein>
    <submittedName>
        <fullName evidence="3">DNA helicase</fullName>
    </submittedName>
</protein>
<dbReference type="EMBL" id="BMLW01000006">
    <property type="protein sequence ID" value="GGP11239.1"/>
    <property type="molecule type" value="Genomic_DNA"/>
</dbReference>
<dbReference type="Pfam" id="PF00271">
    <property type="entry name" value="Helicase_C"/>
    <property type="match status" value="1"/>
</dbReference>
<dbReference type="SUPFAM" id="SSF52540">
    <property type="entry name" value="P-loop containing nucleoside triphosphate hydrolases"/>
    <property type="match status" value="2"/>
</dbReference>
<gene>
    <name evidence="3" type="ORF">GCM10011346_22610</name>
</gene>
<keyword evidence="3" id="KW-0378">Hydrolase</keyword>
<sequence>MVEKVNKDRQKAVRDKYADAISQLLLGPGSERINIDNTKEIISEKPQNRYVTGILYPLQDNHNKKERKEVVQEAQEGFEKEESAEIDNSFLPSSIGMTFYCSTKNKYLDFLFQTAYYEPIKNPYIQSDKKTLDELIRCLELVKTEKTQSLFEIDEKNDRIRYAYFSEDRDNIINELSKELNEINHISNELKFLINKIKNINYGKKNCYERFPYSQSIKVDLQKEGLKKQTIPNDEEQESDVVFNKKLQVTVYSKIQKIEVESHQILAVTLVIKNNSDKHLFQTEISVDKQLGLDFWASEDIKLPSLSKLNHEDAMNLFLYRHKKTYAFGRGVAAEWTEKDSSVSQIKTNYIPRYELLPMSFEIPNLDNRILRADSYINMNREEQIEKLNTFLSAYEEWIEKIEKSISKLDEVFQNYAKENIEKCKTCSERMRKTIAILQKDDKVFEAFNLANEAMLLQRIEKVNNKVDCYEQSNYESVKFVWRPFQLAFVLNSLESILNEESPDRDTIDLIWVSTGGGKTEAYLFAIAAVILYRRMNYSNYEGVSVIMRYTLRLLTAQQFERASQLICALEFLRRKKDNLGETEITIGLWIGEGTQNYLKNAKEVFKSMVEKKYLDEAKKINTFQVLKCPWCHEEHSIVPDKKDFNVKRKWGYAPIDRTSLKYNMKCTNPLCEFNKGLPIYVVDESIYNVRPTLLFGTVDKFAQVPLKESTQKLFGSDNPEKYRRPEVIIQDELHLLSGPLGSIVGLYEAGFDYIFKNGGNGTSPKYIASTATIRNAEDQVQSIFDRKLFQFPPDGIDISDNFFVKEDKSNYGREYMGVMATGKSQVTAEVRLLSAMLQSITELNLTINEEEIFWTVAGYFNSIRELGKASGLIKDDVKEYINQLYRRNNTRKRLIYDNTSVELTSRIQGIEIPEILKKLDVKHDSDGISKSSKKQPTIDTLIATNMLSVGVDIERLNSMFVVGQPKLTSEYIQATSRVGRNSLGLVCTLYNSSRSRDRSHYETFQSYHQSLYKFVESSSVTPFSVPALKKAVAGVLVAMLRNTVEELSGDSSPINILNNEEKIDEAVDYLMCRVKASEDFHQLYREEAKQIIENFVANWLNLAEEADSLEGEENQTNYYLYKTKSEEFLGKLVLKSFDDSSRHLEATRVMGTMRNVEDAAYLRIID</sequence>
<feature type="domain" description="Helicase C-terminal" evidence="2">
    <location>
        <begin position="873"/>
        <end position="1020"/>
    </location>
</feature>
<dbReference type="InterPro" id="IPR027417">
    <property type="entry name" value="P-loop_NTPase"/>
</dbReference>
<keyword evidence="1" id="KW-0175">Coiled coil</keyword>
<keyword evidence="3" id="KW-0547">Nucleotide-binding</keyword>
<evidence type="ECO:0000313" key="3">
    <source>
        <dbReference type="EMBL" id="GGP11239.1"/>
    </source>
</evidence>
<dbReference type="RefSeq" id="WP_188734547.1">
    <property type="nucleotide sequence ID" value="NZ_BMLW01000006.1"/>
</dbReference>
<name>A0ABQ2NV29_9BACI</name>
<evidence type="ECO:0000259" key="2">
    <source>
        <dbReference type="PROSITE" id="PS51194"/>
    </source>
</evidence>